<evidence type="ECO:0000256" key="17">
    <source>
        <dbReference type="HAMAP-Rule" id="MF_02089"/>
    </source>
</evidence>
<dbReference type="GO" id="GO:0008616">
    <property type="term" value="P:tRNA queuosine(34) biosynthetic process"/>
    <property type="evidence" value="ECO:0007669"/>
    <property type="project" value="UniProtKB-UniRule"/>
</dbReference>
<keyword evidence="13 17" id="KW-1015">Disulfide bond</keyword>
<comment type="caution">
    <text evidence="18">The sequence shown here is derived from an EMBL/GenBank/DDBJ whole genome shotgun (WGS) entry which is preliminary data.</text>
</comment>
<sequence length="181" mass="21557">MKLLLHICCAPCAIYPKRVLEESFEVKGFFYNPNIHPFQEYLKRMDTLKEFSEKVGFEVYYNEQYDIAKFFESINDDIENRCKICYSIRLEETAKEAVKLNFDCFSTSLLYSIYMKHEVVKDIGNELGRDLGIEFYYEDFRQGWQEGVKVSKEMGLYRQKYCGCVFSERERHNKLISNVKA</sequence>
<feature type="disulfide bond" description="Redox-active" evidence="17">
    <location>
        <begin position="162"/>
        <end position="164"/>
    </location>
</feature>
<dbReference type="STRING" id="1817883.A3G31_10950"/>
<dbReference type="PANTHER" id="PTHR36701:SF1">
    <property type="entry name" value="EPOXYQUEUOSINE REDUCTASE QUEH"/>
    <property type="match status" value="1"/>
</dbReference>
<dbReference type="PANTHER" id="PTHR36701">
    <property type="entry name" value="EPOXYQUEUOSINE REDUCTASE QUEH"/>
    <property type="match status" value="1"/>
</dbReference>
<accession>A0A1F7SH48</accession>
<name>A0A1F7SH48_9BACT</name>
<evidence type="ECO:0000256" key="8">
    <source>
        <dbReference type="ARBA" id="ARBA00022723"/>
    </source>
</evidence>
<feature type="binding site" evidence="17">
    <location>
        <position position="85"/>
    </location>
    <ligand>
        <name>[4Fe-4S] cluster</name>
        <dbReference type="ChEBI" id="CHEBI:49883"/>
    </ligand>
</feature>
<evidence type="ECO:0000256" key="13">
    <source>
        <dbReference type="ARBA" id="ARBA00023157"/>
    </source>
</evidence>
<comment type="pathway">
    <text evidence="2 17">tRNA modification; tRNA-queuosine biosynthesis.</text>
</comment>
<feature type="binding site" evidence="17">
    <location>
        <position position="82"/>
    </location>
    <ligand>
        <name>[4Fe-4S] cluster</name>
        <dbReference type="ChEBI" id="CHEBI:49883"/>
    </ligand>
</feature>
<evidence type="ECO:0000256" key="1">
    <source>
        <dbReference type="ARBA" id="ARBA00002268"/>
    </source>
</evidence>
<evidence type="ECO:0000313" key="19">
    <source>
        <dbReference type="Proteomes" id="UP000178082"/>
    </source>
</evidence>
<evidence type="ECO:0000256" key="10">
    <source>
        <dbReference type="ARBA" id="ARBA00023002"/>
    </source>
</evidence>
<proteinExistence type="inferred from homology"/>
<keyword evidence="12 17" id="KW-0411">Iron-sulfur</keyword>
<dbReference type="Proteomes" id="UP000178082">
    <property type="component" value="Unassembled WGS sequence"/>
</dbReference>
<evidence type="ECO:0000256" key="6">
    <source>
        <dbReference type="ARBA" id="ARBA00022485"/>
    </source>
</evidence>
<keyword evidence="7 17" id="KW-0819">tRNA processing</keyword>
<protein>
    <recommendedName>
        <fullName evidence="5 17">Epoxyqueuosine reductase QueH</fullName>
        <ecNumber evidence="4 17">1.17.99.6</ecNumber>
    </recommendedName>
    <alternativeName>
        <fullName evidence="15 17">Queuosine biosynthesis protein QueH</fullName>
    </alternativeName>
</protein>
<feature type="binding site" evidence="17">
    <location>
        <position position="8"/>
    </location>
    <ligand>
        <name>[4Fe-4S] cluster</name>
        <dbReference type="ChEBI" id="CHEBI:49883"/>
    </ligand>
</feature>
<keyword evidence="8 17" id="KW-0479">Metal-binding</keyword>
<comment type="catalytic activity">
    <reaction evidence="16 17">
        <text>epoxyqueuosine(34) in tRNA + AH2 = queuosine(34) in tRNA + A + H2O</text>
        <dbReference type="Rhea" id="RHEA:32159"/>
        <dbReference type="Rhea" id="RHEA-COMP:18571"/>
        <dbReference type="Rhea" id="RHEA-COMP:18582"/>
        <dbReference type="ChEBI" id="CHEBI:13193"/>
        <dbReference type="ChEBI" id="CHEBI:15377"/>
        <dbReference type="ChEBI" id="CHEBI:17499"/>
        <dbReference type="ChEBI" id="CHEBI:194431"/>
        <dbReference type="ChEBI" id="CHEBI:194443"/>
        <dbReference type="EC" id="1.17.99.6"/>
    </reaction>
</comment>
<dbReference type="GO" id="GO:0051539">
    <property type="term" value="F:4 iron, 4 sulfur cluster binding"/>
    <property type="evidence" value="ECO:0007669"/>
    <property type="project" value="UniProtKB-UniRule"/>
</dbReference>
<evidence type="ECO:0000256" key="15">
    <source>
        <dbReference type="ARBA" id="ARBA00031446"/>
    </source>
</evidence>
<feature type="binding site" evidence="17">
    <location>
        <position position="9"/>
    </location>
    <ligand>
        <name>[4Fe-4S] cluster</name>
        <dbReference type="ChEBI" id="CHEBI:49883"/>
    </ligand>
</feature>
<evidence type="ECO:0000256" key="4">
    <source>
        <dbReference type="ARBA" id="ARBA00012622"/>
    </source>
</evidence>
<comment type="function">
    <text evidence="1 17">Catalyzes the conversion of epoxyqueuosine (oQ) to queuosine (Q), which is a hypermodified base found in the wobble positions of tRNA(Asp), tRNA(Asn), tRNA(His) and tRNA(Tyr).</text>
</comment>
<evidence type="ECO:0000256" key="9">
    <source>
        <dbReference type="ARBA" id="ARBA00022785"/>
    </source>
</evidence>
<dbReference type="EMBL" id="MGDI01000031">
    <property type="protein sequence ID" value="OGL52497.1"/>
    <property type="molecule type" value="Genomic_DNA"/>
</dbReference>
<evidence type="ECO:0000256" key="3">
    <source>
        <dbReference type="ARBA" id="ARBA00008207"/>
    </source>
</evidence>
<dbReference type="Pfam" id="PF02677">
    <property type="entry name" value="QueH"/>
    <property type="match status" value="1"/>
</dbReference>
<keyword evidence="11 17" id="KW-0408">Iron</keyword>
<dbReference type="UniPathway" id="UPA00392"/>
<evidence type="ECO:0000256" key="11">
    <source>
        <dbReference type="ARBA" id="ARBA00023004"/>
    </source>
</evidence>
<reference evidence="18 19" key="1">
    <citation type="journal article" date="2016" name="Nat. Commun.">
        <title>Thousands of microbial genomes shed light on interconnected biogeochemical processes in an aquifer system.</title>
        <authorList>
            <person name="Anantharaman K."/>
            <person name="Brown C.T."/>
            <person name="Hug L.A."/>
            <person name="Sharon I."/>
            <person name="Castelle C.J."/>
            <person name="Probst A.J."/>
            <person name="Thomas B.C."/>
            <person name="Singh A."/>
            <person name="Wilkins M.J."/>
            <person name="Karaoz U."/>
            <person name="Brodie E.L."/>
            <person name="Williams K.H."/>
            <person name="Hubbard S.S."/>
            <person name="Banfield J.F."/>
        </authorList>
    </citation>
    <scope>NUCLEOTIDE SEQUENCE [LARGE SCALE GENOMIC DNA]</scope>
</reference>
<evidence type="ECO:0000256" key="12">
    <source>
        <dbReference type="ARBA" id="ARBA00023014"/>
    </source>
</evidence>
<dbReference type="GO" id="GO:0046872">
    <property type="term" value="F:metal ion binding"/>
    <property type="evidence" value="ECO:0007669"/>
    <property type="project" value="UniProtKB-KW"/>
</dbReference>
<dbReference type="InterPro" id="IPR003828">
    <property type="entry name" value="QueH"/>
</dbReference>
<dbReference type="HAMAP" id="MF_02089">
    <property type="entry name" value="QueH"/>
    <property type="match status" value="1"/>
</dbReference>
<dbReference type="AlphaFoldDB" id="A0A1F7SH48"/>
<dbReference type="EC" id="1.17.99.6" evidence="4 17"/>
<organism evidence="18 19">
    <name type="scientific">Candidatus Schekmanbacteria bacterium RIFCSPLOWO2_12_FULL_38_15</name>
    <dbReference type="NCBI Taxonomy" id="1817883"/>
    <lineage>
        <taxon>Bacteria</taxon>
        <taxon>Candidatus Schekmaniibacteriota</taxon>
    </lineage>
</organism>
<comment type="similarity">
    <text evidence="3 17">Belongs to the QueH family.</text>
</comment>
<dbReference type="GO" id="GO:0052693">
    <property type="term" value="F:epoxyqueuosine reductase activity"/>
    <property type="evidence" value="ECO:0007669"/>
    <property type="project" value="UniProtKB-UniRule"/>
</dbReference>
<evidence type="ECO:0000256" key="7">
    <source>
        <dbReference type="ARBA" id="ARBA00022694"/>
    </source>
</evidence>
<keyword evidence="9 17" id="KW-0671">Queuosine biosynthesis</keyword>
<gene>
    <name evidence="17" type="primary">queH</name>
    <name evidence="18" type="ORF">A3G31_10950</name>
</gene>
<keyword evidence="10 17" id="KW-0560">Oxidoreductase</keyword>
<evidence type="ECO:0000256" key="16">
    <source>
        <dbReference type="ARBA" id="ARBA00047415"/>
    </source>
</evidence>
<evidence type="ECO:0000313" key="18">
    <source>
        <dbReference type="EMBL" id="OGL52497.1"/>
    </source>
</evidence>
<keyword evidence="6 17" id="KW-0004">4Fe-4S</keyword>
<evidence type="ECO:0000256" key="2">
    <source>
        <dbReference type="ARBA" id="ARBA00004691"/>
    </source>
</evidence>
<evidence type="ECO:0000256" key="14">
    <source>
        <dbReference type="ARBA" id="ARBA00023284"/>
    </source>
</evidence>
<evidence type="ECO:0000256" key="5">
    <source>
        <dbReference type="ARBA" id="ARBA00016895"/>
    </source>
</evidence>
<keyword evidence="14 17" id="KW-0676">Redox-active center</keyword>